<sequence length="112" mass="12097">MDCLELAREKCGSSNAPDSEWLQWSTPLNNEEGDGTDVSGGGKNAGIFAAVLRPLNREIEGNLPLPPPPTGLTLDRWLRLNPSTLAFDPPRSRHLGYKALASFLSLIVLSSP</sequence>
<evidence type="ECO:0000313" key="3">
    <source>
        <dbReference type="Proteomes" id="UP000008867"/>
    </source>
</evidence>
<proteinExistence type="predicted"/>
<name>E6ZY15_SPORE</name>
<feature type="compositionally biased region" description="Polar residues" evidence="1">
    <location>
        <begin position="12"/>
        <end position="29"/>
    </location>
</feature>
<dbReference type="AlphaFoldDB" id="E6ZY15"/>
<keyword evidence="3" id="KW-1185">Reference proteome</keyword>
<reference evidence="2 3" key="1">
    <citation type="journal article" date="2010" name="Science">
        <title>Pathogenicity determinants in smut fungi revealed by genome comparison.</title>
        <authorList>
            <person name="Schirawski J."/>
            <person name="Mannhaupt G."/>
            <person name="Muench K."/>
            <person name="Brefort T."/>
            <person name="Schipper K."/>
            <person name="Doehlemann G."/>
            <person name="Di Stasio M."/>
            <person name="Roessel N."/>
            <person name="Mendoza-Mendoza A."/>
            <person name="Pester D."/>
            <person name="Mueller O."/>
            <person name="Winterberg B."/>
            <person name="Meyer E."/>
            <person name="Ghareeb H."/>
            <person name="Wollenberg T."/>
            <person name="Muensterkoetter M."/>
            <person name="Wong P."/>
            <person name="Walter M."/>
            <person name="Stukenbrock E."/>
            <person name="Gueldener U."/>
            <person name="Kahmann R."/>
        </authorList>
    </citation>
    <scope>NUCLEOTIDE SEQUENCE [LARGE SCALE GENOMIC DNA]</scope>
    <source>
        <strain evidence="3">SRZ2</strain>
    </source>
</reference>
<protein>
    <submittedName>
        <fullName evidence="2">Uncharacterized protein</fullName>
    </submittedName>
</protein>
<dbReference type="HOGENOM" id="CLU_2147484_0_0_1"/>
<dbReference type="EMBL" id="FQ311452">
    <property type="protein sequence ID" value="CBQ72122.1"/>
    <property type="molecule type" value="Genomic_DNA"/>
</dbReference>
<accession>E6ZY15</accession>
<organism evidence="2 3">
    <name type="scientific">Sporisorium reilianum (strain SRZ2)</name>
    <name type="common">Maize head smut fungus</name>
    <dbReference type="NCBI Taxonomy" id="999809"/>
    <lineage>
        <taxon>Eukaryota</taxon>
        <taxon>Fungi</taxon>
        <taxon>Dikarya</taxon>
        <taxon>Basidiomycota</taxon>
        <taxon>Ustilaginomycotina</taxon>
        <taxon>Ustilaginomycetes</taxon>
        <taxon>Ustilaginales</taxon>
        <taxon>Ustilaginaceae</taxon>
        <taxon>Sporisorium</taxon>
    </lineage>
</organism>
<gene>
    <name evidence="2" type="ORF">sr10613</name>
</gene>
<dbReference type="Proteomes" id="UP000008867">
    <property type="component" value="Chromosome 3"/>
</dbReference>
<evidence type="ECO:0000256" key="1">
    <source>
        <dbReference type="SAM" id="MobiDB-lite"/>
    </source>
</evidence>
<feature type="region of interest" description="Disordered" evidence="1">
    <location>
        <begin position="9"/>
        <end position="40"/>
    </location>
</feature>
<evidence type="ECO:0000313" key="2">
    <source>
        <dbReference type="EMBL" id="CBQ72122.1"/>
    </source>
</evidence>
<dbReference type="VEuPathDB" id="FungiDB:sr10613"/>